<gene>
    <name evidence="1" type="ORF">FAZ19_17145</name>
</gene>
<evidence type="ECO:0000313" key="1">
    <source>
        <dbReference type="EMBL" id="TJY63982.1"/>
    </source>
</evidence>
<sequence>MKLSNKLLIGLATILLVVPICVCYIVVKANRADAHTYRDLLYKEATSLQVPDKYMRTVSVEPFKKVKLLGSGNTSINLQHINSDRFAIKADKDKESDFVYHIDDQGNLEIDFQNRKQYSQLSISIFSPNVEELTVSNIHIQDFTIQAPEFHVSLEKQSAFSFGLNTKIDHLYMNVSQSNLDMRWVDVVNEPMHGVRDLTLDLNSSSVRIHKRAFGKLYASIKDSEIAFNLQKDTTGHIEEMNIFTKGKSAVYMNGTEIKSLLGSLSDQTMTDLPVYHLRKLLNSK</sequence>
<accession>A0A4U0H171</accession>
<protein>
    <submittedName>
        <fullName evidence="1">Uncharacterized protein</fullName>
    </submittedName>
</protein>
<dbReference type="RefSeq" id="WP_136821973.1">
    <property type="nucleotide sequence ID" value="NZ_BMJX01000005.1"/>
</dbReference>
<dbReference type="AlphaFoldDB" id="A0A4U0H171"/>
<comment type="caution">
    <text evidence="1">The sequence shown here is derived from an EMBL/GenBank/DDBJ whole genome shotgun (WGS) entry which is preliminary data.</text>
</comment>
<keyword evidence="2" id="KW-1185">Reference proteome</keyword>
<organism evidence="1 2">
    <name type="scientific">Sphingobacterium alkalisoli</name>
    <dbReference type="NCBI Taxonomy" id="1874115"/>
    <lineage>
        <taxon>Bacteria</taxon>
        <taxon>Pseudomonadati</taxon>
        <taxon>Bacteroidota</taxon>
        <taxon>Sphingobacteriia</taxon>
        <taxon>Sphingobacteriales</taxon>
        <taxon>Sphingobacteriaceae</taxon>
        <taxon>Sphingobacterium</taxon>
    </lineage>
</organism>
<reference evidence="1 2" key="1">
    <citation type="submission" date="2019-04" db="EMBL/GenBank/DDBJ databases">
        <title>Sphingobacterium olei sp. nov., isolated from oil-contaminated soil.</title>
        <authorList>
            <person name="Liu B."/>
        </authorList>
    </citation>
    <scope>NUCLEOTIDE SEQUENCE [LARGE SCALE GENOMIC DNA]</scope>
    <source>
        <strain evidence="1 2">Y3L14</strain>
    </source>
</reference>
<proteinExistence type="predicted"/>
<name>A0A4U0H171_9SPHI</name>
<evidence type="ECO:0000313" key="2">
    <source>
        <dbReference type="Proteomes" id="UP000309872"/>
    </source>
</evidence>
<dbReference type="OrthoDB" id="704721at2"/>
<dbReference type="Proteomes" id="UP000309872">
    <property type="component" value="Unassembled WGS sequence"/>
</dbReference>
<dbReference type="Gene3D" id="2.160.20.120">
    <property type="match status" value="1"/>
</dbReference>
<dbReference type="EMBL" id="SUKA01000005">
    <property type="protein sequence ID" value="TJY63982.1"/>
    <property type="molecule type" value="Genomic_DNA"/>
</dbReference>